<evidence type="ECO:0000313" key="1">
    <source>
        <dbReference type="EMBL" id="TMO60849.1"/>
    </source>
</evidence>
<evidence type="ECO:0000313" key="3">
    <source>
        <dbReference type="Proteomes" id="UP000307164"/>
    </source>
</evidence>
<organism evidence="1 4">
    <name type="scientific">Pseudoalteromonas aurantia</name>
    <dbReference type="NCBI Taxonomy" id="43654"/>
    <lineage>
        <taxon>Bacteria</taxon>
        <taxon>Pseudomonadati</taxon>
        <taxon>Pseudomonadota</taxon>
        <taxon>Gammaproteobacteria</taxon>
        <taxon>Alteromonadales</taxon>
        <taxon>Pseudoalteromonadaceae</taxon>
        <taxon>Pseudoalteromonas</taxon>
    </lineage>
</organism>
<dbReference type="EMBL" id="PNBX01000186">
    <property type="protein sequence ID" value="TMO60849.1"/>
    <property type="molecule type" value="Genomic_DNA"/>
</dbReference>
<dbReference type="InterPro" id="IPR021284">
    <property type="entry name" value="DUF2750"/>
</dbReference>
<accession>A0A5S3UUW4</accession>
<keyword evidence="3" id="KW-1185">Reference proteome</keyword>
<name>A0A5S3UUW4_9GAMM</name>
<sequence length="130" mass="15267">MTLSIDQQRMNSILSNDNTQRYKYLIKEVSRTELVWILTDEHGCVMLNSDDEDCVPIWPNEEFATLWATGDWQDCKPQSIPLKKWHAKWTDGLAEDELAIAVFPIPDQDGLIVYPDEFDYELVKYRKNKK</sequence>
<proteinExistence type="predicted"/>
<protein>
    <submittedName>
        <fullName evidence="1">DUF2750 domain-containing protein</fullName>
    </submittedName>
</protein>
<dbReference type="AlphaFoldDB" id="A0A5S3UUW4"/>
<dbReference type="OrthoDB" id="2936081at2"/>
<dbReference type="Proteomes" id="UP000307164">
    <property type="component" value="Unassembled WGS sequence"/>
</dbReference>
<evidence type="ECO:0000313" key="2">
    <source>
        <dbReference type="EMBL" id="TMO71599.1"/>
    </source>
</evidence>
<evidence type="ECO:0000313" key="4">
    <source>
        <dbReference type="Proteomes" id="UP000307217"/>
    </source>
</evidence>
<reference evidence="3 4" key="2">
    <citation type="submission" date="2019-06" db="EMBL/GenBank/DDBJ databases">
        <title>Co-occurence of chitin degradation, pigmentation and bioactivity in marine Pseudoalteromonas.</title>
        <authorList>
            <person name="Sonnenschein E.C."/>
            <person name="Bech P.K."/>
        </authorList>
    </citation>
    <scope>NUCLEOTIDE SEQUENCE [LARGE SCALE GENOMIC DNA]</scope>
    <source>
        <strain evidence="4">S3790</strain>
        <strain evidence="2 3">S3895</strain>
    </source>
</reference>
<reference evidence="3 4" key="1">
    <citation type="submission" date="2018-01" db="EMBL/GenBank/DDBJ databases">
        <authorList>
            <person name="Paulsen S."/>
            <person name="Gram L.K."/>
        </authorList>
    </citation>
    <scope>NUCLEOTIDE SEQUENCE [LARGE SCALE GENOMIC DNA]</scope>
    <source>
        <strain evidence="1 4">S3790</strain>
        <strain evidence="2 3">S3895</strain>
    </source>
</reference>
<dbReference type="RefSeq" id="WP_138593826.1">
    <property type="nucleotide sequence ID" value="NZ_PNBW01000099.1"/>
</dbReference>
<dbReference type="EMBL" id="PNBW01000099">
    <property type="protein sequence ID" value="TMO71599.1"/>
    <property type="molecule type" value="Genomic_DNA"/>
</dbReference>
<gene>
    <name evidence="1" type="ORF">CWC19_21075</name>
    <name evidence="2" type="ORF">CWC20_17175</name>
</gene>
<dbReference type="Proteomes" id="UP000307217">
    <property type="component" value="Unassembled WGS sequence"/>
</dbReference>
<reference evidence="1" key="3">
    <citation type="submission" date="2019-09" db="EMBL/GenBank/DDBJ databases">
        <title>Co-occurence of chitin degradation, pigmentation and bioactivity in marine Pseudoalteromonas.</title>
        <authorList>
            <person name="Sonnenschein E.C."/>
            <person name="Bech P.K."/>
        </authorList>
    </citation>
    <scope>NUCLEOTIDE SEQUENCE</scope>
    <source>
        <strain evidence="1">S3790</strain>
    </source>
</reference>
<comment type="caution">
    <text evidence="1">The sequence shown here is derived from an EMBL/GenBank/DDBJ whole genome shotgun (WGS) entry which is preliminary data.</text>
</comment>
<dbReference type="Pfam" id="PF11042">
    <property type="entry name" value="DUF2750"/>
    <property type="match status" value="1"/>
</dbReference>